<accession>A0A8S5MQ35</accession>
<name>A0A8S5MQ35_9CAUD</name>
<reference evidence="1" key="1">
    <citation type="journal article" date="2021" name="Proc. Natl. Acad. Sci. U.S.A.">
        <title>A Catalog of Tens of Thousands of Viruses from Human Metagenomes Reveals Hidden Associations with Chronic Diseases.</title>
        <authorList>
            <person name="Tisza M.J."/>
            <person name="Buck C.B."/>
        </authorList>
    </citation>
    <scope>NUCLEOTIDE SEQUENCE</scope>
    <source>
        <strain evidence="1">CtUS21</strain>
    </source>
</reference>
<dbReference type="EMBL" id="BK014959">
    <property type="protein sequence ID" value="DAD84406.1"/>
    <property type="molecule type" value="Genomic_DNA"/>
</dbReference>
<proteinExistence type="predicted"/>
<evidence type="ECO:0000313" key="1">
    <source>
        <dbReference type="EMBL" id="DAD84406.1"/>
    </source>
</evidence>
<protein>
    <submittedName>
        <fullName evidence="1">Uncharacterized protein</fullName>
    </submittedName>
</protein>
<sequence length="155" mass="16590">MVAKTMPGYVGNLTAILEADDKSIPLSNPTEILNRLSPNDWTTLLIQDTTGYEVVKVLNFQGNIAIERGLSGTKPRRFPLGSCVTFTPSDELFAAFDCQTECCENGVDSTYGNATTPPTTVDVEVLPPVMGGVGAVLGEPAGFMLINGKKVPFYQ</sequence>
<organism evidence="1">
    <name type="scientific">Podoviridae sp. ctUS21</name>
    <dbReference type="NCBI Taxonomy" id="2826557"/>
    <lineage>
        <taxon>Viruses</taxon>
        <taxon>Duplodnaviria</taxon>
        <taxon>Heunggongvirae</taxon>
        <taxon>Uroviricota</taxon>
        <taxon>Caudoviricetes</taxon>
    </lineage>
</organism>